<feature type="transmembrane region" description="Helical" evidence="2">
    <location>
        <begin position="297"/>
        <end position="315"/>
    </location>
</feature>
<evidence type="ECO:0000313" key="4">
    <source>
        <dbReference type="EMBL" id="PHN01061.1"/>
    </source>
</evidence>
<dbReference type="GO" id="GO:0008654">
    <property type="term" value="P:phospholipid biosynthetic process"/>
    <property type="evidence" value="ECO:0007669"/>
    <property type="project" value="TreeGrafter"/>
</dbReference>
<dbReference type="InterPro" id="IPR002123">
    <property type="entry name" value="Plipid/glycerol_acylTrfase"/>
</dbReference>
<feature type="coiled-coil region" evidence="1">
    <location>
        <begin position="210"/>
        <end position="269"/>
    </location>
</feature>
<keyword evidence="2" id="KW-1133">Transmembrane helix</keyword>
<dbReference type="Proteomes" id="UP000223913">
    <property type="component" value="Unassembled WGS sequence"/>
</dbReference>
<evidence type="ECO:0000313" key="5">
    <source>
        <dbReference type="Proteomes" id="UP000223913"/>
    </source>
</evidence>
<name>A0A2D0MXQ8_FLAN2</name>
<keyword evidence="2" id="KW-0812">Transmembrane</keyword>
<evidence type="ECO:0000256" key="2">
    <source>
        <dbReference type="SAM" id="Phobius"/>
    </source>
</evidence>
<organism evidence="4 5">
    <name type="scientific">Flavilitoribacter nigricans (strain ATCC 23147 / DSM 23189 / NBRC 102662 / NCIMB 1420 / SS-2)</name>
    <name type="common">Lewinella nigricans</name>
    <dbReference type="NCBI Taxonomy" id="1122177"/>
    <lineage>
        <taxon>Bacteria</taxon>
        <taxon>Pseudomonadati</taxon>
        <taxon>Bacteroidota</taxon>
        <taxon>Saprospiria</taxon>
        <taxon>Saprospirales</taxon>
        <taxon>Lewinellaceae</taxon>
        <taxon>Flavilitoribacter</taxon>
    </lineage>
</organism>
<feature type="transmembrane region" description="Helical" evidence="2">
    <location>
        <begin position="336"/>
        <end position="356"/>
    </location>
</feature>
<dbReference type="Pfam" id="PF01553">
    <property type="entry name" value="Acyltransferase"/>
    <property type="match status" value="1"/>
</dbReference>
<feature type="domain" description="Phospholipid/glycerol acyltransferase" evidence="3">
    <location>
        <begin position="43"/>
        <end position="172"/>
    </location>
</feature>
<gene>
    <name evidence="4" type="ORF">CRP01_38955</name>
</gene>
<reference evidence="4 5" key="1">
    <citation type="submission" date="2017-10" db="EMBL/GenBank/DDBJ databases">
        <title>The draft genome sequence of Lewinella nigricans NBRC 102662.</title>
        <authorList>
            <person name="Wang K."/>
        </authorList>
    </citation>
    <scope>NUCLEOTIDE SEQUENCE [LARGE SCALE GENOMIC DNA]</scope>
    <source>
        <strain evidence="4 5">NBRC 102662</strain>
    </source>
</reference>
<comment type="caution">
    <text evidence="4">The sequence shown here is derived from an EMBL/GenBank/DDBJ whole genome shotgun (WGS) entry which is preliminary data.</text>
</comment>
<dbReference type="AlphaFoldDB" id="A0A2D0MXQ8"/>
<dbReference type="EMBL" id="PDUD01000064">
    <property type="protein sequence ID" value="PHN01061.1"/>
    <property type="molecule type" value="Genomic_DNA"/>
</dbReference>
<keyword evidence="5" id="KW-1185">Reference proteome</keyword>
<dbReference type="OrthoDB" id="9806008at2"/>
<dbReference type="InterPro" id="IPR052744">
    <property type="entry name" value="GPAT/DAPAT"/>
</dbReference>
<dbReference type="GO" id="GO:0016287">
    <property type="term" value="F:glycerone-phosphate O-acyltransferase activity"/>
    <property type="evidence" value="ECO:0007669"/>
    <property type="project" value="TreeGrafter"/>
</dbReference>
<dbReference type="SMART" id="SM00563">
    <property type="entry name" value="PlsC"/>
    <property type="match status" value="1"/>
</dbReference>
<sequence length="424" mass="49337">MTLNPLLYGFYQFLKLIVRLALRIFYPYKIYIHPERLRFDYPAILVSNHPNTLVDPLTVAAKAQKLVFFLANAGLFKSGFGHWFFNTFYCIPVQRPQDKGGKKNISNEDSFSRANEHLAGGGVLYIAPEGTSEMERRLRPLKTGTARIALSTEKKNNYEVGVAIIPVGLTYYRPEICGSRMIVNVGAPIFPQRLRESYESDPIQTVRSLTEELEQQLGNLLINTENEQEDERLRTLETVIQHEKPLSGAKRFQREMELLQTMREKNDEEFYTLLDNYRTSLQAARVKDRAVSGRSRSGFSLGAILALPVYLYGLINNYLAVKIPVWLSRKLDLYRGYNATVKILTALITIPLFYWLQSKLVEAYLGDLAGWLYLLSLPVSGILYWRLSRWYRNMELRWRYRRLASEKREELQKLRNEIIRNWDQ</sequence>
<dbReference type="GO" id="GO:0004366">
    <property type="term" value="F:glycerol-3-phosphate O-acyltransferase activity"/>
    <property type="evidence" value="ECO:0007669"/>
    <property type="project" value="TreeGrafter"/>
</dbReference>
<accession>A0A2D0MXQ8</accession>
<keyword evidence="1" id="KW-0175">Coiled coil</keyword>
<proteinExistence type="predicted"/>
<dbReference type="PANTHER" id="PTHR31605">
    <property type="entry name" value="GLYCEROL-3-PHOSPHATE O-ACYLTRANSFERASE 1"/>
    <property type="match status" value="1"/>
</dbReference>
<dbReference type="SUPFAM" id="SSF69593">
    <property type="entry name" value="Glycerol-3-phosphate (1)-acyltransferase"/>
    <property type="match status" value="1"/>
</dbReference>
<dbReference type="PANTHER" id="PTHR31605:SF0">
    <property type="entry name" value="GLYCEROL-3-PHOSPHATE O-ACYLTRANSFERASE 1"/>
    <property type="match status" value="1"/>
</dbReference>
<keyword evidence="2" id="KW-0472">Membrane</keyword>
<evidence type="ECO:0000259" key="3">
    <source>
        <dbReference type="SMART" id="SM00563"/>
    </source>
</evidence>
<evidence type="ECO:0000256" key="1">
    <source>
        <dbReference type="SAM" id="Coils"/>
    </source>
</evidence>
<protein>
    <recommendedName>
        <fullName evidence="3">Phospholipid/glycerol acyltransferase domain-containing protein</fullName>
    </recommendedName>
</protein>
<feature type="transmembrane region" description="Helical" evidence="2">
    <location>
        <begin position="368"/>
        <end position="387"/>
    </location>
</feature>